<dbReference type="PROSITE" id="PS51257">
    <property type="entry name" value="PROKAR_LIPOPROTEIN"/>
    <property type="match status" value="1"/>
</dbReference>
<protein>
    <recommendedName>
        <fullName evidence="3">Probable chemoreceptor glutamine deamidase CheD</fullName>
        <ecNumber evidence="3">3.5.1.44</ecNumber>
    </recommendedName>
</protein>
<dbReference type="Gene3D" id="3.30.1330.200">
    <property type="match status" value="1"/>
</dbReference>
<keyword evidence="5" id="KW-1185">Reference proteome</keyword>
<evidence type="ECO:0000313" key="5">
    <source>
        <dbReference type="Proteomes" id="UP000031433"/>
    </source>
</evidence>
<comment type="function">
    <text evidence="3">Probably deamidates glutamine residues to glutamate on methyl-accepting chemotaxis receptors (MCPs), playing an important role in chemotaxis.</text>
</comment>
<dbReference type="PANTHER" id="PTHR35147">
    <property type="entry name" value="CHEMORECEPTOR GLUTAMINE DEAMIDASE CHED-RELATED"/>
    <property type="match status" value="1"/>
</dbReference>
<accession>A0A0C1TRU2</accession>
<evidence type="ECO:0000256" key="2">
    <source>
        <dbReference type="ARBA" id="ARBA00022801"/>
    </source>
</evidence>
<dbReference type="InterPro" id="IPR005659">
    <property type="entry name" value="Chemorcpt_Glu_NH3ase_CheD"/>
</dbReference>
<evidence type="ECO:0000256" key="3">
    <source>
        <dbReference type="HAMAP-Rule" id="MF_01440"/>
    </source>
</evidence>
<comment type="caution">
    <text evidence="4">The sequence shown here is derived from an EMBL/GenBank/DDBJ whole genome shotgun (WGS) entry which is preliminary data.</text>
</comment>
<dbReference type="GO" id="GO:0050568">
    <property type="term" value="F:protein-glutamine glutaminase activity"/>
    <property type="evidence" value="ECO:0007669"/>
    <property type="project" value="UniProtKB-UniRule"/>
</dbReference>
<keyword evidence="1 3" id="KW-0145">Chemotaxis</keyword>
<evidence type="ECO:0000313" key="4">
    <source>
        <dbReference type="EMBL" id="KIE43514.1"/>
    </source>
</evidence>
<organism evidence="4 5">
    <name type="scientific">Geobacter soli</name>
    <dbReference type="NCBI Taxonomy" id="1510391"/>
    <lineage>
        <taxon>Bacteria</taxon>
        <taxon>Pseudomonadati</taxon>
        <taxon>Thermodesulfobacteriota</taxon>
        <taxon>Desulfuromonadia</taxon>
        <taxon>Geobacterales</taxon>
        <taxon>Geobacteraceae</taxon>
        <taxon>Geobacter</taxon>
    </lineage>
</organism>
<name>A0A0C1TRU2_9BACT</name>
<dbReference type="GO" id="GO:0006935">
    <property type="term" value="P:chemotaxis"/>
    <property type="evidence" value="ECO:0007669"/>
    <property type="project" value="UniProtKB-UniRule"/>
</dbReference>
<evidence type="ECO:0000256" key="1">
    <source>
        <dbReference type="ARBA" id="ARBA00022500"/>
    </source>
</evidence>
<dbReference type="InterPro" id="IPR038592">
    <property type="entry name" value="CheD-like_sf"/>
</dbReference>
<comment type="catalytic activity">
    <reaction evidence="3">
        <text>L-glutaminyl-[protein] + H2O = L-glutamyl-[protein] + NH4(+)</text>
        <dbReference type="Rhea" id="RHEA:16441"/>
        <dbReference type="Rhea" id="RHEA-COMP:10207"/>
        <dbReference type="Rhea" id="RHEA-COMP:10208"/>
        <dbReference type="ChEBI" id="CHEBI:15377"/>
        <dbReference type="ChEBI" id="CHEBI:28938"/>
        <dbReference type="ChEBI" id="CHEBI:29973"/>
        <dbReference type="ChEBI" id="CHEBI:30011"/>
        <dbReference type="EC" id="3.5.1.44"/>
    </reaction>
</comment>
<sequence length="162" mass="17312">MSRIVSVGISEFKIASAPTILMTYGLGSCVGIALHDPVALTGGLAHTLLPAPVRGMDTMVKSAKFSCWAVDLMVEELIKCGCVTERLVAKLAGGATMFEPQHRTTHSGIGERNVTAAREALDRRGIPLVASDTGDDYGRSLEFDTVTGIITVRALQRPIKRM</sequence>
<reference evidence="4 5" key="1">
    <citation type="submission" date="2015-01" db="EMBL/GenBank/DDBJ databases">
        <title>Genome sequence of the anaerobic bacterium Geobacter soli GSS01, a dissimilatory Fe(III) reducer from soil.</title>
        <authorList>
            <person name="Yang G."/>
            <person name="Zhou S."/>
        </authorList>
    </citation>
    <scope>NUCLEOTIDE SEQUENCE [LARGE SCALE GENOMIC DNA]</scope>
    <source>
        <strain evidence="4 5">GSS01</strain>
    </source>
</reference>
<dbReference type="Pfam" id="PF03975">
    <property type="entry name" value="CheD"/>
    <property type="match status" value="1"/>
</dbReference>
<dbReference type="HAMAP" id="MF_01440">
    <property type="entry name" value="CheD"/>
    <property type="match status" value="1"/>
</dbReference>
<keyword evidence="2 3" id="KW-0378">Hydrolase</keyword>
<dbReference type="InterPro" id="IPR011324">
    <property type="entry name" value="Cytotoxic_necrot_fac-like_cat"/>
</dbReference>
<dbReference type="EMBL" id="JXBL01000001">
    <property type="protein sequence ID" value="KIE43514.1"/>
    <property type="molecule type" value="Genomic_DNA"/>
</dbReference>
<proteinExistence type="inferred from homology"/>
<dbReference type="AlphaFoldDB" id="A0A0C1TRU2"/>
<gene>
    <name evidence="3" type="primary">cheD</name>
    <name evidence="4" type="ORF">SE37_13175</name>
</gene>
<dbReference type="RefSeq" id="WP_039647050.1">
    <property type="nucleotide sequence ID" value="NZ_JXBL01000001.1"/>
</dbReference>
<dbReference type="PANTHER" id="PTHR35147:SF1">
    <property type="entry name" value="CHEMORECEPTOR GLUTAMINE DEAMIDASE CHED-RELATED"/>
    <property type="match status" value="1"/>
</dbReference>
<comment type="similarity">
    <text evidence="3">Belongs to the CheD family.</text>
</comment>
<dbReference type="SUPFAM" id="SSF64438">
    <property type="entry name" value="CNF1/YfiH-like putative cysteine hydrolases"/>
    <property type="match status" value="1"/>
</dbReference>
<dbReference type="Proteomes" id="UP000031433">
    <property type="component" value="Unassembled WGS sequence"/>
</dbReference>
<dbReference type="EC" id="3.5.1.44" evidence="3"/>
<dbReference type="CDD" id="cd16352">
    <property type="entry name" value="CheD"/>
    <property type="match status" value="1"/>
</dbReference>